<evidence type="ECO:0000259" key="6">
    <source>
        <dbReference type="Pfam" id="PF02826"/>
    </source>
</evidence>
<reference evidence="7 8" key="1">
    <citation type="journal article" date="2016" name="Nat. Commun.">
        <title>Thousands of microbial genomes shed light on interconnected biogeochemical processes in an aquifer system.</title>
        <authorList>
            <person name="Anantharaman K."/>
            <person name="Brown C.T."/>
            <person name="Hug L.A."/>
            <person name="Sharon I."/>
            <person name="Castelle C.J."/>
            <person name="Probst A.J."/>
            <person name="Thomas B.C."/>
            <person name="Singh A."/>
            <person name="Wilkins M.J."/>
            <person name="Karaoz U."/>
            <person name="Brodie E.L."/>
            <person name="Williams K.H."/>
            <person name="Hubbard S.S."/>
            <person name="Banfield J.F."/>
        </authorList>
    </citation>
    <scope>NUCLEOTIDE SEQUENCE [LARGE SCALE GENOMIC DNA]</scope>
</reference>
<dbReference type="InterPro" id="IPR029752">
    <property type="entry name" value="D-isomer_DH_CS1"/>
</dbReference>
<name>A0A1G2HQL6_9BACT</name>
<evidence type="ECO:0000256" key="4">
    <source>
        <dbReference type="RuleBase" id="RU003719"/>
    </source>
</evidence>
<evidence type="ECO:0000313" key="7">
    <source>
        <dbReference type="EMBL" id="OGZ64743.1"/>
    </source>
</evidence>
<dbReference type="InterPro" id="IPR036291">
    <property type="entry name" value="NAD(P)-bd_dom_sf"/>
</dbReference>
<dbReference type="PROSITE" id="PS00670">
    <property type="entry name" value="D_2_HYDROXYACID_DH_2"/>
    <property type="match status" value="1"/>
</dbReference>
<dbReference type="Pfam" id="PF02826">
    <property type="entry name" value="2-Hacid_dh_C"/>
    <property type="match status" value="1"/>
</dbReference>
<protein>
    <submittedName>
        <fullName evidence="7">Hydroxyacid dehydrogenase</fullName>
    </submittedName>
</protein>
<dbReference type="PROSITE" id="PS00065">
    <property type="entry name" value="D_2_HYDROXYACID_DH_1"/>
    <property type="match status" value="1"/>
</dbReference>
<dbReference type="SUPFAM" id="SSF51735">
    <property type="entry name" value="NAD(P)-binding Rossmann-fold domains"/>
    <property type="match status" value="1"/>
</dbReference>
<dbReference type="InterPro" id="IPR006139">
    <property type="entry name" value="D-isomer_2_OHA_DH_cat_dom"/>
</dbReference>
<comment type="similarity">
    <text evidence="1 4">Belongs to the D-isomer specific 2-hydroxyacid dehydrogenase family.</text>
</comment>
<dbReference type="InterPro" id="IPR029753">
    <property type="entry name" value="D-isomer_DH_CS"/>
</dbReference>
<dbReference type="GO" id="GO:0008720">
    <property type="term" value="F:D-lactate dehydrogenase (NAD+) activity"/>
    <property type="evidence" value="ECO:0007669"/>
    <property type="project" value="TreeGrafter"/>
</dbReference>
<dbReference type="InterPro" id="IPR058205">
    <property type="entry name" value="D-LDH-like"/>
</dbReference>
<evidence type="ECO:0000313" key="8">
    <source>
        <dbReference type="Proteomes" id="UP000176855"/>
    </source>
</evidence>
<evidence type="ECO:0000259" key="5">
    <source>
        <dbReference type="Pfam" id="PF00389"/>
    </source>
</evidence>
<dbReference type="InterPro" id="IPR006140">
    <property type="entry name" value="D-isomer_DH_NAD-bd"/>
</dbReference>
<evidence type="ECO:0000256" key="3">
    <source>
        <dbReference type="ARBA" id="ARBA00023027"/>
    </source>
</evidence>
<dbReference type="GO" id="GO:0051287">
    <property type="term" value="F:NAD binding"/>
    <property type="evidence" value="ECO:0007669"/>
    <property type="project" value="InterPro"/>
</dbReference>
<feature type="domain" description="D-isomer specific 2-hydroxyacid dehydrogenase NAD-binding" evidence="6">
    <location>
        <begin position="106"/>
        <end position="302"/>
    </location>
</feature>
<proteinExistence type="inferred from homology"/>
<dbReference type="STRING" id="1802202.A2730_02165"/>
<comment type="caution">
    <text evidence="7">The sequence shown here is derived from an EMBL/GenBank/DDBJ whole genome shotgun (WGS) entry which is preliminary data.</text>
</comment>
<accession>A0A1G2HQL6</accession>
<keyword evidence="2 4" id="KW-0560">Oxidoreductase</keyword>
<organism evidence="7 8">
    <name type="scientific">Candidatus Staskawiczbacteria bacterium RIFCSPHIGHO2_01_FULL_39_25</name>
    <dbReference type="NCBI Taxonomy" id="1802202"/>
    <lineage>
        <taxon>Bacteria</taxon>
        <taxon>Candidatus Staskawicziibacteriota</taxon>
    </lineage>
</organism>
<evidence type="ECO:0000256" key="2">
    <source>
        <dbReference type="ARBA" id="ARBA00023002"/>
    </source>
</evidence>
<feature type="domain" description="D-isomer specific 2-hydroxyacid dehydrogenase catalytic" evidence="5">
    <location>
        <begin position="4"/>
        <end position="330"/>
    </location>
</feature>
<dbReference type="SUPFAM" id="SSF52283">
    <property type="entry name" value="Formate/glycerate dehydrogenase catalytic domain-like"/>
    <property type="match status" value="1"/>
</dbReference>
<gene>
    <name evidence="7" type="ORF">A2730_02165</name>
</gene>
<dbReference type="Pfam" id="PF00389">
    <property type="entry name" value="2-Hacid_dh"/>
    <property type="match status" value="1"/>
</dbReference>
<dbReference type="Proteomes" id="UP000176855">
    <property type="component" value="Unassembled WGS sequence"/>
</dbReference>
<dbReference type="PANTHER" id="PTHR43026">
    <property type="entry name" value="2-HYDROXYACID DEHYDROGENASE HOMOLOG 1-RELATED"/>
    <property type="match status" value="1"/>
</dbReference>
<evidence type="ECO:0000256" key="1">
    <source>
        <dbReference type="ARBA" id="ARBA00005854"/>
    </source>
</evidence>
<dbReference type="Gene3D" id="3.40.50.720">
    <property type="entry name" value="NAD(P)-binding Rossmann-like Domain"/>
    <property type="match status" value="2"/>
</dbReference>
<sequence>MKVAFFEVKDWEREYLTNQLNDVDVAFFSEKLSAENADMVKECEIISVFVDSQITKEVIEKLPNVKMIATRSTGFDQIDMQACKERNITVCNVPSYGENTVAEHTFALILALSRKIYQSVDQVKEEGFTISGLIGFDLKGKTIGIVGMGHIGQHVARIAKGFEMNVVAYDTKQDKKLAKKIGFTYVSLEDLLKSSDIITLHLPYNEKTHHLVSASNINLIKKGAYIINTSRGGIIETAALIEALGKGIIAGAGLDVLEEECFIKEEAHLLSKDFSETCDIKTMLQNHILMDRKDVIITPHNAFNSKEALERILETTVTNIISFNKGRKVNMVS</sequence>
<dbReference type="AlphaFoldDB" id="A0A1G2HQL6"/>
<dbReference type="FunFam" id="3.40.50.720:FF:000203">
    <property type="entry name" value="D-3-phosphoglycerate dehydrogenase (SerA)"/>
    <property type="match status" value="1"/>
</dbReference>
<keyword evidence="3" id="KW-0520">NAD</keyword>
<dbReference type="EMBL" id="MHOO01000003">
    <property type="protein sequence ID" value="OGZ64743.1"/>
    <property type="molecule type" value="Genomic_DNA"/>
</dbReference>
<dbReference type="CDD" id="cd12187">
    <property type="entry name" value="LDH_like_1"/>
    <property type="match status" value="1"/>
</dbReference>
<dbReference type="PANTHER" id="PTHR43026:SF1">
    <property type="entry name" value="2-HYDROXYACID DEHYDROGENASE HOMOLOG 1-RELATED"/>
    <property type="match status" value="1"/>
</dbReference>